<dbReference type="InterPro" id="IPR003006">
    <property type="entry name" value="Ig/MHC_CS"/>
</dbReference>
<dbReference type="FunFam" id="2.60.40.10:FF:000998">
    <property type="entry name" value="Immunoglobulin heavy constant epsilon"/>
    <property type="match status" value="1"/>
</dbReference>
<dbReference type="AlphaFoldDB" id="A0A8C4IZN9"/>
<dbReference type="SMART" id="SM00407">
    <property type="entry name" value="IGc1"/>
    <property type="match status" value="1"/>
</dbReference>
<reference evidence="2" key="1">
    <citation type="submission" date="2025-08" db="UniProtKB">
        <authorList>
            <consortium name="Ensembl"/>
        </authorList>
    </citation>
    <scope>IDENTIFICATION</scope>
</reference>
<reference evidence="2" key="2">
    <citation type="submission" date="2025-09" db="UniProtKB">
        <authorList>
            <consortium name="Ensembl"/>
        </authorList>
    </citation>
    <scope>IDENTIFICATION</scope>
</reference>
<dbReference type="InterPro" id="IPR007110">
    <property type="entry name" value="Ig-like_dom"/>
</dbReference>
<sequence>MACSTVRCCCNAPVFGRLCKPGCSIFADTFLTKAAALTCRVSNLPSTEGLRVRWERADGAALETALGPRAPQSNGLYSVDGTASVCADEWEKGYGYVCTVTHPDLLEPAQARLQRQDGA</sequence>
<dbReference type="PROSITE" id="PS00290">
    <property type="entry name" value="IG_MHC"/>
    <property type="match status" value="1"/>
</dbReference>
<organism evidence="2 3">
    <name type="scientific">Dromaius novaehollandiae</name>
    <name type="common">Emu</name>
    <dbReference type="NCBI Taxonomy" id="8790"/>
    <lineage>
        <taxon>Eukaryota</taxon>
        <taxon>Metazoa</taxon>
        <taxon>Chordata</taxon>
        <taxon>Craniata</taxon>
        <taxon>Vertebrata</taxon>
        <taxon>Euteleostomi</taxon>
        <taxon>Archelosauria</taxon>
        <taxon>Archosauria</taxon>
        <taxon>Dinosauria</taxon>
        <taxon>Saurischia</taxon>
        <taxon>Theropoda</taxon>
        <taxon>Coelurosauria</taxon>
        <taxon>Aves</taxon>
        <taxon>Palaeognathae</taxon>
        <taxon>Casuariiformes</taxon>
        <taxon>Dromaiidae</taxon>
        <taxon>Dromaius</taxon>
    </lineage>
</organism>
<accession>A0A8C4IZN9</accession>
<dbReference type="PROSITE" id="PS50835">
    <property type="entry name" value="IG_LIKE"/>
    <property type="match status" value="1"/>
</dbReference>
<evidence type="ECO:0000259" key="1">
    <source>
        <dbReference type="PROSITE" id="PS50835"/>
    </source>
</evidence>
<dbReference type="Ensembl" id="ENSDNVT00000001609.1">
    <property type="protein sequence ID" value="ENSDNVP00000001360.1"/>
    <property type="gene ID" value="ENSDNVG00000000992.1"/>
</dbReference>
<proteinExistence type="predicted"/>
<dbReference type="Proteomes" id="UP000694423">
    <property type="component" value="Unplaced"/>
</dbReference>
<dbReference type="InterPro" id="IPR013783">
    <property type="entry name" value="Ig-like_fold"/>
</dbReference>
<name>A0A8C4IZN9_DRONO</name>
<evidence type="ECO:0000313" key="2">
    <source>
        <dbReference type="Ensembl" id="ENSDNVP00000001360.1"/>
    </source>
</evidence>
<dbReference type="Gene3D" id="2.60.40.10">
    <property type="entry name" value="Immunoglobulins"/>
    <property type="match status" value="1"/>
</dbReference>
<dbReference type="InterPro" id="IPR003597">
    <property type="entry name" value="Ig_C1-set"/>
</dbReference>
<keyword evidence="3" id="KW-1185">Reference proteome</keyword>
<feature type="domain" description="Ig-like" evidence="1">
    <location>
        <begin position="21"/>
        <end position="114"/>
    </location>
</feature>
<dbReference type="InterPro" id="IPR036179">
    <property type="entry name" value="Ig-like_dom_sf"/>
</dbReference>
<dbReference type="Pfam" id="PF07654">
    <property type="entry name" value="C1-set"/>
    <property type="match status" value="1"/>
</dbReference>
<dbReference type="SUPFAM" id="SSF48726">
    <property type="entry name" value="Immunoglobulin"/>
    <property type="match status" value="1"/>
</dbReference>
<evidence type="ECO:0000313" key="3">
    <source>
        <dbReference type="Proteomes" id="UP000694423"/>
    </source>
</evidence>
<protein>
    <recommendedName>
        <fullName evidence="1">Ig-like domain-containing protein</fullName>
    </recommendedName>
</protein>